<proteinExistence type="predicted"/>
<organism evidence="1 2">
    <name type="scientific">Eretmocerus hayati</name>
    <dbReference type="NCBI Taxonomy" id="131215"/>
    <lineage>
        <taxon>Eukaryota</taxon>
        <taxon>Metazoa</taxon>
        <taxon>Ecdysozoa</taxon>
        <taxon>Arthropoda</taxon>
        <taxon>Hexapoda</taxon>
        <taxon>Insecta</taxon>
        <taxon>Pterygota</taxon>
        <taxon>Neoptera</taxon>
        <taxon>Endopterygota</taxon>
        <taxon>Hymenoptera</taxon>
        <taxon>Apocrita</taxon>
        <taxon>Proctotrupomorpha</taxon>
        <taxon>Chalcidoidea</taxon>
        <taxon>Aphelinidae</taxon>
        <taxon>Aphelininae</taxon>
        <taxon>Eretmocerus</taxon>
    </lineage>
</organism>
<dbReference type="Proteomes" id="UP001239111">
    <property type="component" value="Chromosome 2"/>
</dbReference>
<sequence length="3612" mass="393717">MSRASRRSAYAADPYYEPDYPEPQLGSIVSRRFRSYDEYSQGSGGASHDDYELVDARGPDGLSCKLLSAADDELASLGMLGATTIAVHSVSSSRRHGGLGLPLVGPDGPGPPHPPPPLSLLHPPPPDIRHLQKERCHLLEQLEECHSSGDEQLGFAPKKRAKLLEQNGPLLLGGSAVHVQDDDEPEIASLLVTSHPGRKGMEVRRVSDSKIVLHHASRRSSCDGRGSLPCKRRRDTNSRHHEHHEGSRPGTPLVDERPENIMPSEPRRFRERSQDGPLSLPLPRFATQMLNNASSGGSRCASREGSTASLGKIGSPPAVSLNDRSSCNASSGATVLSPRSLAQPPASPPPRQPSPSPASSSDSEAAPQSPSLEERIRSLDEKYEKWSGSRAIGTPHCGDLLSKLDVGNGGHASTIDSSTRATTTVAPAKPFRFRHRLLELDAHEVQPSDIVKSVLAKRSVFDEDSKRLENLNDNLQYPFPSHPATPVTPAPPASVKTVSPELPPLPLPQQAHAALGASISRNLPVTPTVNATTTATTGHGPLPTQTILVASSGSAAFSTSTGQSTDQQQPPRAKLKREHRDSRDSSGRHSSKGKESPSSVSSSSSTTSSSRRSRKDEDATITASPCSADSGKPASIEVTPPPTVEPETCLQEKKEREDKERRERERREQQQHQLLQQEKERRDREERERKEKLELEQRERRERERKEKEERERREHEERERKLQQQQEKERLEKERLRKEREEQERREMEERDRLERERRREEKERLEREKKQQREKEERERLEREKRKEREERERLDKERRDKEEKERADKERHEREERRKREELERRLEKEKRREREASEKIDKEKSDARRERPHEETKPHKPPVPPAPTENHDGPNDDEQKEAKRLKISSEHRRDSKDKSSSKQNRRPEERCNSKSHRSEPHRTSRDSRESRDSVSTQDSRDGKDSLGDNLLPLPRESSRGEGKENNHRDSSVGKEKQRKKSRTERSFEKEPAQRERSPKISRVEDPEKEFLSSDVDEGILSTHEMQGMRIPSATDTDSDEPKKHSIFDIVDDEPAYISMYDKVKARSTRNNQKLEEEKRQVRLKDKFSQLKQSRARREEKKQSTSWDGDSVSSKALTEDEGTSESDSTRTKSLSRKCSRSRIHSDTSEDELYSKPNNIKTERYMENDVDLGFADSEEKHHPCDKSIGMNSNVMVNNVSIKDELRTSDEDERMSISFHSSHPIVPNNHDRDSRKKSHKKKQKRQKNSMSSEDGIKLELCNSHEHKIKTEPLCSSVNSNHVGDDSPNSTSNVNLTGTTFSENEDGVLREKKAKSKKDKRRDRNAESKTKARRKRLNRQEARDSQRMEDIFGPLSDDLDEPGSGNGNSFFNHSGYHSDSDADLRSPDSHERIDKKQDKRHRNRHPIHEEENSIDLAEAGREIEAKLLGLPNSPKSATSLCCNDSNNEHDVFRFTDDNDSVDPTTPSSNSAPEKIKERKKKRKKSKEERSRKDYHHHHHHHHHHHQEEQQQSNVGLPNLDAEGTPPRTNSPVSLTSSPKLHKDIVASSPIAKSATGPSMPSTDAEPDEVATITTNPDELQQQSEKKKDTLIPGFGVAVDESIHENAVKSISEPDERDTSLQSTGSRDEQEAMLQPKKPTTPPAESEDKPRAVISQEETEDAVAALLEETFGEPEDYSYENDESGAADVEDQEEDATSGASATSPAHRNADPETHQAVESLKTASATSPSTTTASSTVAEATEITKPDTPLSENDLQIDTDTEEEQQQPCANTSETKTVDVSPTCSSLYARSPMKDPSTVTPVAAIPVERASEPVASTLKPHSSPPNSVIAHSWNSRELATKTPQIEAMEPNACAAEPEPPCPTQPQTPSSTCHFNKQQQQTTPPLDLAKTTCSPQLQQQQQPLYQRLPVCSPQSQMMATAATRQSQHPASPASKGPLQQQSPISPNGQWRNPAVSPLCPKSPVQRIPVSVPISAHCPEQSSHIYSTAASQQPVIQHAPGMRAVAPNYPRGGLPPLNLNPAPRPYLPGVPPPTLLPSALNEPASEITKQQQQQIHHEQMLPNNKPSTSPKVPSPNQPPTYIPETAKIESSHFTNKSSNIDQITSPRKCQMQELQMLGTHVQPTPRSSEPSPVIVAHGQPHLYRQMPHHRVGVDLHPHQMPPSSIAVKGVVPMVSQQQQHLVDKCFVQSVGPIVGQKVVAPPPHLPAMSQGVLMAKAHVPVVSTVAQSIVVTSKLASANALTGLPIIKSGILDTESRSFPVEGHLTKQDPCTIKQEDALDVKHNIVKNENVKLESPSNIALKVEKQESPAAESIVKVENDPVHVTKLEPESIKPSEHVYMQTTPLEETKIVAVTEIEATDADEEERQLQGRETAAELAAKEDGTDSKEDSDYWSAKEVNIESVIKKVDALCDSESNEANEDDLHDASRSDADSWHESESMEDDGRKNSISANPDEQDEGIETEGSESSKSRRGSRSAKGKKTNARSGSAGVTTRRGKNSGTTGSSPAAPTTAAPTTTTTNVSAATSPVAHQQPPPQQQQKRATSAGRGRGKQQHGDKNSKLPADVYEFHDDSEEDNGGRPRLILTIKSPVSGAPVGASGANSPSAPTVSPTAAAPATAPPETVKDAVPQASDEFAQPSANTRKSRRLAEKDGTRSTVDDIIEDVVRGAANKSTPTTTTASTSTSASGTRRSARQTNNPKPTTAITTSAITTSTTTTTSQQALPANTLLSTVAATAVSSAETRKSPRASKKGAKSVTEGSANSSLEETNIDSDKAKEASPAPSDKSEHQQQHATVVPPTERIISGEAKPKPVVGPGLKAASNNPHEATTLIDPVTGMLIPMRESEEGQYIPVSTGSGQQQQVIQSAIRSATAASAIEPLTSQANIRAKCSTEVTAAEPKIAPTAVVTPILATQHSSVISKPHSPAIQTSASTAPTSTQVSVGSYVNTTCTTTIAATAGTKPTSLKAHVLGANKLGVATATPHPVVVSKPTMPTVVAPPLSTTVLAKPQQQVAQNLHHNVSPAAVATPHPIVKPIAPINGKPGQPLSPVLNCTGTPPNPKQHLLQAAKQQQQQQPQAQPAPAIVNLQAPKLPINAHQGPLLANAVAPRIHAVPPSPAQPAAPLKGVNGQSQLINPKAHLLQAVAPSIVTGTVASPPAQAHLAPQQPVVTGAPCARTTAPKPSVTGALEAPKVEVSMAGCIMAPAPSPQGRVISAYEASLHGSAAAVPSPGAQYGLVAPHRPQSPPLPPPAHHHGNAPQTDVVNHFGTLRPNDLPAHYLHPGVLQYQYLRAAAAAANHPYHHVALDPKQLETAAAVAAAAAAGGLEDTASPPLELRRDGRRATPHERPCTSESPQIAQMYMMQGRLPPPLAAPQFAAPPGTAIQRGGPAYYEPPPAHHQLRSPYQQPLPASEAPPERALSPERPPRKPTTIGIVAPSAAGAGTPPQTDSLIMLLQRYPVMWQGLLALKNDQAAVQMHFVYGNPSVARESLPCNSDGSTPPLRIAQRMRLEPTQVEGVARKMQIDNEHCMLLALPCGRDHLDVLQQSKNLQSGFITYLQQKQAAGIVNIAAPGSQQPSFVVHIFPSCDFANENLARIAPDLLQRVAEIAHLVIVIATV</sequence>
<dbReference type="EMBL" id="CM056742">
    <property type="protein sequence ID" value="KAJ8681143.1"/>
    <property type="molecule type" value="Genomic_DNA"/>
</dbReference>
<comment type="caution">
    <text evidence="1">The sequence shown here is derived from an EMBL/GenBank/DDBJ whole genome shotgun (WGS) entry which is preliminary data.</text>
</comment>
<protein>
    <submittedName>
        <fullName evidence="1">Uncharacterized protein</fullName>
    </submittedName>
</protein>
<gene>
    <name evidence="1" type="ORF">QAD02_016930</name>
</gene>
<evidence type="ECO:0000313" key="2">
    <source>
        <dbReference type="Proteomes" id="UP001239111"/>
    </source>
</evidence>
<reference evidence="1" key="1">
    <citation type="submission" date="2023-04" db="EMBL/GenBank/DDBJ databases">
        <title>A chromosome-level genome assembly of the parasitoid wasp Eretmocerus hayati.</title>
        <authorList>
            <person name="Zhong Y."/>
            <person name="Liu S."/>
            <person name="Liu Y."/>
        </authorList>
    </citation>
    <scope>NUCLEOTIDE SEQUENCE</scope>
    <source>
        <strain evidence="1">ZJU_SS_LIU_2023</strain>
    </source>
</reference>
<evidence type="ECO:0000313" key="1">
    <source>
        <dbReference type="EMBL" id="KAJ8681143.1"/>
    </source>
</evidence>
<name>A0ACC2PCG2_9HYME</name>
<accession>A0ACC2PCG2</accession>
<keyword evidence="2" id="KW-1185">Reference proteome</keyword>